<evidence type="ECO:0000313" key="11">
    <source>
        <dbReference type="Proteomes" id="UP000182584"/>
    </source>
</evidence>
<accession>A0A1H9WN16</accession>
<feature type="transmembrane region" description="Helical" evidence="7">
    <location>
        <begin position="172"/>
        <end position="191"/>
    </location>
</feature>
<proteinExistence type="predicted"/>
<feature type="domain" description="ABC transmembrane type-1" evidence="9">
    <location>
        <begin position="37"/>
        <end position="316"/>
    </location>
</feature>
<evidence type="ECO:0000256" key="3">
    <source>
        <dbReference type="ARBA" id="ARBA00022741"/>
    </source>
</evidence>
<dbReference type="GO" id="GO:0005524">
    <property type="term" value="F:ATP binding"/>
    <property type="evidence" value="ECO:0007669"/>
    <property type="project" value="UniProtKB-KW"/>
</dbReference>
<dbReference type="GO" id="GO:0015421">
    <property type="term" value="F:ABC-type oligopeptide transporter activity"/>
    <property type="evidence" value="ECO:0007669"/>
    <property type="project" value="TreeGrafter"/>
</dbReference>
<evidence type="ECO:0000256" key="5">
    <source>
        <dbReference type="ARBA" id="ARBA00022989"/>
    </source>
</evidence>
<evidence type="ECO:0000259" key="9">
    <source>
        <dbReference type="PROSITE" id="PS50929"/>
    </source>
</evidence>
<dbReference type="SMART" id="SM00382">
    <property type="entry name" value="AAA"/>
    <property type="match status" value="1"/>
</dbReference>
<feature type="transmembrane region" description="Helical" evidence="7">
    <location>
        <begin position="21"/>
        <end position="48"/>
    </location>
</feature>
<protein>
    <submittedName>
        <fullName evidence="10">ABC-type multidrug transport system, ATPase and permease component</fullName>
    </submittedName>
</protein>
<feature type="transmembrane region" description="Helical" evidence="7">
    <location>
        <begin position="259"/>
        <end position="278"/>
    </location>
</feature>
<dbReference type="InterPro" id="IPR039421">
    <property type="entry name" value="Type_1_exporter"/>
</dbReference>
<dbReference type="InterPro" id="IPR003593">
    <property type="entry name" value="AAA+_ATPase"/>
</dbReference>
<reference evidence="10 11" key="1">
    <citation type="submission" date="2016-10" db="EMBL/GenBank/DDBJ databases">
        <authorList>
            <person name="de Groot N.N."/>
        </authorList>
    </citation>
    <scope>NUCLEOTIDE SEQUENCE [LARGE SCALE GENOMIC DNA]</scope>
    <source>
        <strain evidence="10 11">AR40</strain>
    </source>
</reference>
<evidence type="ECO:0000259" key="8">
    <source>
        <dbReference type="PROSITE" id="PS50893"/>
    </source>
</evidence>
<keyword evidence="6 7" id="KW-0472">Membrane</keyword>
<sequence length="565" mass="63699">MGKIKQYYKKYKSQKERGRDYFKWLLGYTKPYLLRIAVLMIISVAWTYLGIEYSVMSQKIIDMAGKGYITKTSIAVFMILIMIMLIGESVQNLFSAMLNERYSFGIRKQVYDKIIRSIWIGTQKFHTGDMMTRMTSDAGNIANGMVNVIPNIIVFLIELALVFFTLYQNSRFLAVSALFLTPIGILLAYALGRRLKKYQVKVQESETAYRSFIQESLANILIVKAFSSEDRFSDDLTTLRNNRFHWVWKKSKLSAASNLVMGGTFQLGYMFAFIYAAGQISRHEITFGTMTLFLTLFGRIQSPIASLMRELPGVVSIFASAGRIMDIQDIPLEERIEQSGLEGAMGVAVQNLSFAYDKDYIFTDVNFDIKPGDFVGIVGKSGIGKTTLIRLLMNFISPSEGSIRYYDDAGHTMDLSATVREFVSYVPQGNTLFSGTIRKNIMIGKEDASDEEIWQALDMAVCREFVEKLPKGLDTVIGEKGVGLSEGQAQRLGLARALIRKSNFIVLDEATSALDEITESQLLKKLAEMTPRPTCILITHRKSVLDYCNREFVLEDGNVKVKDIG</sequence>
<evidence type="ECO:0000256" key="4">
    <source>
        <dbReference type="ARBA" id="ARBA00022840"/>
    </source>
</evidence>
<evidence type="ECO:0000313" key="10">
    <source>
        <dbReference type="EMBL" id="SES35312.1"/>
    </source>
</evidence>
<dbReference type="Gene3D" id="1.20.1560.10">
    <property type="entry name" value="ABC transporter type 1, transmembrane domain"/>
    <property type="match status" value="1"/>
</dbReference>
<keyword evidence="4" id="KW-0067">ATP-binding</keyword>
<evidence type="ECO:0000256" key="6">
    <source>
        <dbReference type="ARBA" id="ARBA00023136"/>
    </source>
</evidence>
<dbReference type="AlphaFoldDB" id="A0A1H9WN16"/>
<name>A0A1H9WN16_BUTFI</name>
<dbReference type="InterPro" id="IPR036640">
    <property type="entry name" value="ABC1_TM_sf"/>
</dbReference>
<dbReference type="InterPro" id="IPR027417">
    <property type="entry name" value="P-loop_NTPase"/>
</dbReference>
<feature type="transmembrane region" description="Helical" evidence="7">
    <location>
        <begin position="141"/>
        <end position="166"/>
    </location>
</feature>
<dbReference type="RefSeq" id="WP_027217052.1">
    <property type="nucleotide sequence ID" value="NZ_FOGJ01000032.1"/>
</dbReference>
<dbReference type="Gene3D" id="3.40.50.300">
    <property type="entry name" value="P-loop containing nucleotide triphosphate hydrolases"/>
    <property type="match status" value="1"/>
</dbReference>
<evidence type="ECO:0000256" key="7">
    <source>
        <dbReference type="SAM" id="Phobius"/>
    </source>
</evidence>
<keyword evidence="5 7" id="KW-1133">Transmembrane helix</keyword>
<dbReference type="CDD" id="cd07346">
    <property type="entry name" value="ABC_6TM_exporters"/>
    <property type="match status" value="1"/>
</dbReference>
<dbReference type="GO" id="GO:0016887">
    <property type="term" value="F:ATP hydrolysis activity"/>
    <property type="evidence" value="ECO:0007669"/>
    <property type="project" value="InterPro"/>
</dbReference>
<dbReference type="SUPFAM" id="SSF52540">
    <property type="entry name" value="P-loop containing nucleoside triphosphate hydrolases"/>
    <property type="match status" value="1"/>
</dbReference>
<keyword evidence="2 7" id="KW-0812">Transmembrane</keyword>
<feature type="domain" description="ABC transporter" evidence="8">
    <location>
        <begin position="347"/>
        <end position="564"/>
    </location>
</feature>
<dbReference type="Proteomes" id="UP000182584">
    <property type="component" value="Unassembled WGS sequence"/>
</dbReference>
<organism evidence="10 11">
    <name type="scientific">Butyrivibrio fibrisolvens</name>
    <dbReference type="NCBI Taxonomy" id="831"/>
    <lineage>
        <taxon>Bacteria</taxon>
        <taxon>Bacillati</taxon>
        <taxon>Bacillota</taxon>
        <taxon>Clostridia</taxon>
        <taxon>Lachnospirales</taxon>
        <taxon>Lachnospiraceae</taxon>
        <taxon>Butyrivibrio</taxon>
    </lineage>
</organism>
<keyword evidence="3" id="KW-0547">Nucleotide-binding</keyword>
<dbReference type="PROSITE" id="PS50893">
    <property type="entry name" value="ABC_TRANSPORTER_2"/>
    <property type="match status" value="1"/>
</dbReference>
<dbReference type="GO" id="GO:0005886">
    <property type="term" value="C:plasma membrane"/>
    <property type="evidence" value="ECO:0007669"/>
    <property type="project" value="UniProtKB-SubCell"/>
</dbReference>
<dbReference type="SUPFAM" id="SSF90123">
    <property type="entry name" value="ABC transporter transmembrane region"/>
    <property type="match status" value="1"/>
</dbReference>
<dbReference type="PANTHER" id="PTHR43394">
    <property type="entry name" value="ATP-DEPENDENT PERMEASE MDL1, MITOCHONDRIAL"/>
    <property type="match status" value="1"/>
</dbReference>
<dbReference type="InterPro" id="IPR011527">
    <property type="entry name" value="ABC1_TM_dom"/>
</dbReference>
<dbReference type="OrthoDB" id="9762778at2"/>
<dbReference type="PROSITE" id="PS50929">
    <property type="entry name" value="ABC_TM1F"/>
    <property type="match status" value="1"/>
</dbReference>
<evidence type="ECO:0000256" key="2">
    <source>
        <dbReference type="ARBA" id="ARBA00022692"/>
    </source>
</evidence>
<gene>
    <name evidence="10" type="ORF">SAMN04487884_1329</name>
</gene>
<dbReference type="Pfam" id="PF00005">
    <property type="entry name" value="ABC_tran"/>
    <property type="match status" value="1"/>
</dbReference>
<dbReference type="PANTHER" id="PTHR43394:SF1">
    <property type="entry name" value="ATP-BINDING CASSETTE SUB-FAMILY B MEMBER 10, MITOCHONDRIAL"/>
    <property type="match status" value="1"/>
</dbReference>
<evidence type="ECO:0000256" key="1">
    <source>
        <dbReference type="ARBA" id="ARBA00004651"/>
    </source>
</evidence>
<dbReference type="InterPro" id="IPR003439">
    <property type="entry name" value="ABC_transporter-like_ATP-bd"/>
</dbReference>
<dbReference type="Pfam" id="PF00664">
    <property type="entry name" value="ABC_membrane"/>
    <property type="match status" value="1"/>
</dbReference>
<comment type="subcellular location">
    <subcellularLocation>
        <location evidence="1">Cell membrane</location>
        <topology evidence="1">Multi-pass membrane protein</topology>
    </subcellularLocation>
</comment>
<feature type="transmembrane region" description="Helical" evidence="7">
    <location>
        <begin position="68"/>
        <end position="87"/>
    </location>
</feature>
<dbReference type="EMBL" id="FOGJ01000032">
    <property type="protein sequence ID" value="SES35312.1"/>
    <property type="molecule type" value="Genomic_DNA"/>
</dbReference>